<sequence>MNLNSDQPAGSRGRVLVLQLARTICRPDSVAAHSCGDRSRRRDDVQQLTLRRQVVARLAARASERRRLHVASSTCLFARHASRQVNRRHRLHPLVTHAAVTSSSGGTRKRTRCHASWPTTAGETTAPANRVSALTAGRPGLWSRAITECYTRLRRRRAGRGRHERGEGERGGRKWYEITNWRTRLITSVPPILLTPFALASHASYTPNLPSLPSSFLTTRCFALILLTTPCLPHPGPRDSFGLQHAPPPPRTLTLCTFPTFRQGSPNKTPSPTAPTNALEASIKSCAPPPFLLASSPPSVAHPAGFSVPRCRLHFGLTQLTLTSRGGRDATLSLKHYLASELPGSVREARSLYPGIQAVVHVSGFTTLGLCIQNHRPWRRNTRVSAAPQPFWQRLPALVPSLEPRSRRCGDASARL</sequence>
<name>A0A423TAL5_PENVA</name>
<organism evidence="1 2">
    <name type="scientific">Penaeus vannamei</name>
    <name type="common">Whiteleg shrimp</name>
    <name type="synonym">Litopenaeus vannamei</name>
    <dbReference type="NCBI Taxonomy" id="6689"/>
    <lineage>
        <taxon>Eukaryota</taxon>
        <taxon>Metazoa</taxon>
        <taxon>Ecdysozoa</taxon>
        <taxon>Arthropoda</taxon>
        <taxon>Crustacea</taxon>
        <taxon>Multicrustacea</taxon>
        <taxon>Malacostraca</taxon>
        <taxon>Eumalacostraca</taxon>
        <taxon>Eucarida</taxon>
        <taxon>Decapoda</taxon>
        <taxon>Dendrobranchiata</taxon>
        <taxon>Penaeoidea</taxon>
        <taxon>Penaeidae</taxon>
        <taxon>Penaeus</taxon>
    </lineage>
</organism>
<evidence type="ECO:0000313" key="2">
    <source>
        <dbReference type="Proteomes" id="UP000283509"/>
    </source>
</evidence>
<keyword evidence="2" id="KW-1185">Reference proteome</keyword>
<gene>
    <name evidence="1" type="ORF">C7M84_008087</name>
</gene>
<proteinExistence type="predicted"/>
<dbReference type="EMBL" id="QCYY01002026">
    <property type="protein sequence ID" value="ROT73422.1"/>
    <property type="molecule type" value="Genomic_DNA"/>
</dbReference>
<comment type="caution">
    <text evidence="1">The sequence shown here is derived from an EMBL/GenBank/DDBJ whole genome shotgun (WGS) entry which is preliminary data.</text>
</comment>
<reference evidence="1 2" key="1">
    <citation type="submission" date="2018-04" db="EMBL/GenBank/DDBJ databases">
        <authorList>
            <person name="Zhang X."/>
            <person name="Yuan J."/>
            <person name="Li F."/>
            <person name="Xiang J."/>
        </authorList>
    </citation>
    <scope>NUCLEOTIDE SEQUENCE [LARGE SCALE GENOMIC DNA]</scope>
    <source>
        <tissue evidence="1">Muscle</tissue>
    </source>
</reference>
<dbReference type="Proteomes" id="UP000283509">
    <property type="component" value="Unassembled WGS sequence"/>
</dbReference>
<protein>
    <submittedName>
        <fullName evidence="1">Uncharacterized protein</fullName>
    </submittedName>
</protein>
<dbReference type="AlphaFoldDB" id="A0A423TAL5"/>
<accession>A0A423TAL5</accession>
<reference evidence="1 2" key="2">
    <citation type="submission" date="2019-01" db="EMBL/GenBank/DDBJ databases">
        <title>The decoding of complex shrimp genome reveals the adaptation for benthos swimmer, frequently molting mechanism and breeding impact on genome.</title>
        <authorList>
            <person name="Sun Y."/>
            <person name="Gao Y."/>
            <person name="Yu Y."/>
        </authorList>
    </citation>
    <scope>NUCLEOTIDE SEQUENCE [LARGE SCALE GENOMIC DNA]</scope>
    <source>
        <tissue evidence="1">Muscle</tissue>
    </source>
</reference>
<evidence type="ECO:0000313" key="1">
    <source>
        <dbReference type="EMBL" id="ROT73422.1"/>
    </source>
</evidence>